<organism evidence="2 3">
    <name type="scientific">Flavobacterium suzhouense</name>
    <dbReference type="NCBI Taxonomy" id="1529638"/>
    <lineage>
        <taxon>Bacteria</taxon>
        <taxon>Pseudomonadati</taxon>
        <taxon>Bacteroidota</taxon>
        <taxon>Flavobacteriia</taxon>
        <taxon>Flavobacteriales</taxon>
        <taxon>Flavobacteriaceae</taxon>
        <taxon>Flavobacterium</taxon>
    </lineage>
</organism>
<comment type="caution">
    <text evidence="2">The sequence shown here is derived from an EMBL/GenBank/DDBJ whole genome shotgun (WGS) entry which is preliminary data.</text>
</comment>
<feature type="domain" description="DUF4833" evidence="1">
    <location>
        <begin position="34"/>
        <end position="167"/>
    </location>
</feature>
<reference evidence="3" key="1">
    <citation type="journal article" date="2019" name="Int. J. Syst. Evol. Microbiol.">
        <title>The Global Catalogue of Microorganisms (GCM) 10K type strain sequencing project: providing services to taxonomists for standard genome sequencing and annotation.</title>
        <authorList>
            <consortium name="The Broad Institute Genomics Platform"/>
            <consortium name="The Broad Institute Genome Sequencing Center for Infectious Disease"/>
            <person name="Wu L."/>
            <person name="Ma J."/>
        </authorList>
    </citation>
    <scope>NUCLEOTIDE SEQUENCE [LARGE SCALE GENOMIC DNA]</scope>
    <source>
        <strain evidence="3">KCTC 42107</strain>
    </source>
</reference>
<dbReference type="InterPro" id="IPR032269">
    <property type="entry name" value="DUF4833"/>
</dbReference>
<proteinExistence type="predicted"/>
<evidence type="ECO:0000313" key="2">
    <source>
        <dbReference type="EMBL" id="MFD2601052.1"/>
    </source>
</evidence>
<sequence length="173" mass="19713">MKNIIFFVSVMVSLAMCPLQDGYPVPPDCPTRMFYIQHSNSHNTFVYDANFASGKILKENDPIHVYRINYNKGGIKEELTNMQRKMAYGVEFTKTGSNTFDFTLAAYPSKKMTLKLCSQNNPRVSVYINGKTIHLKRMFLFCNRLGTSVSSINFYGRDAISGKEITENYAIDD</sequence>
<dbReference type="Pfam" id="PF16117">
    <property type="entry name" value="DUF4833"/>
    <property type="match status" value="1"/>
</dbReference>
<accession>A0ABW5NS13</accession>
<gene>
    <name evidence="2" type="ORF">ACFSR3_03210</name>
</gene>
<name>A0ABW5NS13_9FLAO</name>
<dbReference type="EMBL" id="JBHUMD010000005">
    <property type="protein sequence ID" value="MFD2601052.1"/>
    <property type="molecule type" value="Genomic_DNA"/>
</dbReference>
<dbReference type="RefSeq" id="WP_379819694.1">
    <property type="nucleotide sequence ID" value="NZ_JBHUMD010000005.1"/>
</dbReference>
<protein>
    <submittedName>
        <fullName evidence="2">DUF4833 domain-containing protein</fullName>
    </submittedName>
</protein>
<evidence type="ECO:0000259" key="1">
    <source>
        <dbReference type="Pfam" id="PF16117"/>
    </source>
</evidence>
<evidence type="ECO:0000313" key="3">
    <source>
        <dbReference type="Proteomes" id="UP001597480"/>
    </source>
</evidence>
<keyword evidence="3" id="KW-1185">Reference proteome</keyword>
<dbReference type="Proteomes" id="UP001597480">
    <property type="component" value="Unassembled WGS sequence"/>
</dbReference>